<evidence type="ECO:0000256" key="10">
    <source>
        <dbReference type="ARBA" id="ARBA00047785"/>
    </source>
</evidence>
<accession>A0A934T117</accession>
<dbReference type="Pfam" id="PF13444">
    <property type="entry name" value="Acetyltransf_5"/>
    <property type="match status" value="1"/>
</dbReference>
<evidence type="ECO:0000256" key="7">
    <source>
        <dbReference type="ARBA" id="ARBA00039058"/>
    </source>
</evidence>
<protein>
    <recommendedName>
        <fullName evidence="8">L-ornithine N(alpha)-acyltransferase</fullName>
        <ecNumber evidence="7">2.3.2.30</ecNumber>
    </recommendedName>
</protein>
<dbReference type="InterPro" id="IPR052351">
    <property type="entry name" value="Ornithine_N-alpha-AT"/>
</dbReference>
<comment type="function">
    <text evidence="9">Catalyzes the first step in the biosynthesis of ornithine lipids, which are phosphorus-free membrane lipids. Catalyzes the 3-hydroxyacyl-acyl carrier protein-dependent acylation of ornithine to form lyso-ornithine lipid (LOL).</text>
</comment>
<comment type="similarity">
    <text evidence="6">Belongs to the acetyltransferase family. OlsB subfamily.</text>
</comment>
<evidence type="ECO:0000256" key="2">
    <source>
        <dbReference type="ARBA" id="ARBA00022516"/>
    </source>
</evidence>
<evidence type="ECO:0000313" key="12">
    <source>
        <dbReference type="Proteomes" id="UP000622890"/>
    </source>
</evidence>
<comment type="catalytic activity">
    <reaction evidence="10">
        <text>a (3R)-hydroxyacyl-[ACP] + L-ornithine = a lyso-ornithine lipid + holo-[ACP] + H(+)</text>
        <dbReference type="Rhea" id="RHEA:20633"/>
        <dbReference type="Rhea" id="RHEA-COMP:9685"/>
        <dbReference type="Rhea" id="RHEA-COMP:9945"/>
        <dbReference type="ChEBI" id="CHEBI:15378"/>
        <dbReference type="ChEBI" id="CHEBI:46911"/>
        <dbReference type="ChEBI" id="CHEBI:64479"/>
        <dbReference type="ChEBI" id="CHEBI:78827"/>
        <dbReference type="ChEBI" id="CHEBI:138482"/>
        <dbReference type="EC" id="2.3.2.30"/>
    </reaction>
    <physiologicalReaction direction="left-to-right" evidence="10">
        <dbReference type="Rhea" id="RHEA:20634"/>
    </physiologicalReaction>
</comment>
<name>A0A934T117_9BURK</name>
<dbReference type="SUPFAM" id="SSF55729">
    <property type="entry name" value="Acyl-CoA N-acyltransferases (Nat)"/>
    <property type="match status" value="1"/>
</dbReference>
<dbReference type="GO" id="GO:0043810">
    <property type="term" value="F:ornithine-acyl [acyl carrier protein] N-acyltransferase activity"/>
    <property type="evidence" value="ECO:0007669"/>
    <property type="project" value="UniProtKB-EC"/>
</dbReference>
<dbReference type="GO" id="GO:0006629">
    <property type="term" value="P:lipid metabolic process"/>
    <property type="evidence" value="ECO:0007669"/>
    <property type="project" value="UniProtKB-KW"/>
</dbReference>
<dbReference type="PANTHER" id="PTHR37323">
    <property type="entry name" value="GCN5-RELATED N-ACETYLTRANSFERASE"/>
    <property type="match status" value="1"/>
</dbReference>
<evidence type="ECO:0000256" key="6">
    <source>
        <dbReference type="ARBA" id="ARBA00038095"/>
    </source>
</evidence>
<keyword evidence="2" id="KW-0444">Lipid biosynthesis</keyword>
<evidence type="ECO:0000313" key="11">
    <source>
        <dbReference type="EMBL" id="MBK4736619.1"/>
    </source>
</evidence>
<dbReference type="Proteomes" id="UP000622890">
    <property type="component" value="Unassembled WGS sequence"/>
</dbReference>
<dbReference type="Gene3D" id="3.40.630.30">
    <property type="match status" value="1"/>
</dbReference>
<dbReference type="PANTHER" id="PTHR37323:SF1">
    <property type="entry name" value="L-ORNITHINE N(ALPHA)-ACYLTRANSFERASE"/>
    <property type="match status" value="1"/>
</dbReference>
<evidence type="ECO:0000256" key="3">
    <source>
        <dbReference type="ARBA" id="ARBA00022679"/>
    </source>
</evidence>
<dbReference type="AlphaFoldDB" id="A0A934T117"/>
<evidence type="ECO:0000256" key="9">
    <source>
        <dbReference type="ARBA" id="ARBA00045724"/>
    </source>
</evidence>
<dbReference type="RefSeq" id="WP_200594232.1">
    <property type="nucleotide sequence ID" value="NZ_JAEPBG010000008.1"/>
</dbReference>
<evidence type="ECO:0000256" key="5">
    <source>
        <dbReference type="ARBA" id="ARBA00023315"/>
    </source>
</evidence>
<sequence>MRQITIASDSSVAFNKLAVSIASTPEEVREVQRLRYQVFIDAMGLSSLANPDGLDRDDYDAACDHLIVRDTRTLKVVGTYRALSPRNAARHGRLYSEQEFDLSRLEHLRGRMMEAGRACIHPAYRGGAVLALLWGALAALMKREGCDYLIGCGSLSLADGGRNAAAVYHGLAREHMAPPEYRVAPRLAFPLHQEEPGIEPLVPPLIRGYLKSGAWICGEPAWDPDFHCADLFLMLSMTRLEQRYARHYLRKDAALAAA</sequence>
<evidence type="ECO:0000256" key="1">
    <source>
        <dbReference type="ARBA" id="ARBA00005189"/>
    </source>
</evidence>
<evidence type="ECO:0000256" key="8">
    <source>
        <dbReference type="ARBA" id="ARBA00039866"/>
    </source>
</evidence>
<dbReference type="EC" id="2.3.2.30" evidence="7"/>
<gene>
    <name evidence="11" type="ORF">JJB74_18495</name>
</gene>
<dbReference type="EMBL" id="JAEPBG010000008">
    <property type="protein sequence ID" value="MBK4736619.1"/>
    <property type="molecule type" value="Genomic_DNA"/>
</dbReference>
<keyword evidence="5" id="KW-0012">Acyltransferase</keyword>
<reference evidence="11" key="1">
    <citation type="submission" date="2021-01" db="EMBL/GenBank/DDBJ databases">
        <title>Genome sequence of strain Noviherbaspirillum sp. DKR-6.</title>
        <authorList>
            <person name="Chaudhary D.K."/>
        </authorList>
    </citation>
    <scope>NUCLEOTIDE SEQUENCE</scope>
    <source>
        <strain evidence="11">DKR-6</strain>
    </source>
</reference>
<comment type="caution">
    <text evidence="11">The sequence shown here is derived from an EMBL/GenBank/DDBJ whole genome shotgun (WGS) entry which is preliminary data.</text>
</comment>
<comment type="pathway">
    <text evidence="1">Lipid metabolism.</text>
</comment>
<keyword evidence="3" id="KW-0808">Transferase</keyword>
<evidence type="ECO:0000256" key="4">
    <source>
        <dbReference type="ARBA" id="ARBA00023098"/>
    </source>
</evidence>
<organism evidence="11 12">
    <name type="scientific">Noviherbaspirillum pedocola</name>
    <dbReference type="NCBI Taxonomy" id="2801341"/>
    <lineage>
        <taxon>Bacteria</taxon>
        <taxon>Pseudomonadati</taxon>
        <taxon>Pseudomonadota</taxon>
        <taxon>Betaproteobacteria</taxon>
        <taxon>Burkholderiales</taxon>
        <taxon>Oxalobacteraceae</taxon>
        <taxon>Noviherbaspirillum</taxon>
    </lineage>
</organism>
<proteinExistence type="inferred from homology"/>
<keyword evidence="12" id="KW-1185">Reference proteome</keyword>
<keyword evidence="4" id="KW-0443">Lipid metabolism</keyword>
<dbReference type="InterPro" id="IPR016181">
    <property type="entry name" value="Acyl_CoA_acyltransferase"/>
</dbReference>